<feature type="chain" id="PRO_5043628750" evidence="1">
    <location>
        <begin position="18"/>
        <end position="77"/>
    </location>
</feature>
<comment type="caution">
    <text evidence="2">The sequence shown here is derived from an EMBL/GenBank/DDBJ whole genome shotgun (WGS) entry which is preliminary data.</text>
</comment>
<protein>
    <submittedName>
        <fullName evidence="2">Uncharacterized protein</fullName>
    </submittedName>
</protein>
<dbReference type="EMBL" id="CAVLEF010000146">
    <property type="protein sequence ID" value="CAK1552518.1"/>
    <property type="molecule type" value="Genomic_DNA"/>
</dbReference>
<evidence type="ECO:0000256" key="1">
    <source>
        <dbReference type="SAM" id="SignalP"/>
    </source>
</evidence>
<dbReference type="Proteomes" id="UP001497472">
    <property type="component" value="Unassembled WGS sequence"/>
</dbReference>
<sequence length="77" mass="8444">MALKELLFVLIICVVQAISEDPEGTTTTQRTVTAEDAVLSGIRDLFNLLPKSSSSSGLDDFVQLLSNFLRTLRSRSN</sequence>
<name>A0AAV1JT67_9NEOP</name>
<organism evidence="2 3">
    <name type="scientific">Leptosia nina</name>
    <dbReference type="NCBI Taxonomy" id="320188"/>
    <lineage>
        <taxon>Eukaryota</taxon>
        <taxon>Metazoa</taxon>
        <taxon>Ecdysozoa</taxon>
        <taxon>Arthropoda</taxon>
        <taxon>Hexapoda</taxon>
        <taxon>Insecta</taxon>
        <taxon>Pterygota</taxon>
        <taxon>Neoptera</taxon>
        <taxon>Endopterygota</taxon>
        <taxon>Lepidoptera</taxon>
        <taxon>Glossata</taxon>
        <taxon>Ditrysia</taxon>
        <taxon>Papilionoidea</taxon>
        <taxon>Pieridae</taxon>
        <taxon>Pierinae</taxon>
        <taxon>Leptosia</taxon>
    </lineage>
</organism>
<evidence type="ECO:0000313" key="3">
    <source>
        <dbReference type="Proteomes" id="UP001497472"/>
    </source>
</evidence>
<keyword evidence="3" id="KW-1185">Reference proteome</keyword>
<gene>
    <name evidence="2" type="ORF">LNINA_LOCUS11559</name>
</gene>
<proteinExistence type="predicted"/>
<accession>A0AAV1JT67</accession>
<evidence type="ECO:0000313" key="2">
    <source>
        <dbReference type="EMBL" id="CAK1552518.1"/>
    </source>
</evidence>
<keyword evidence="1" id="KW-0732">Signal</keyword>
<dbReference type="AlphaFoldDB" id="A0AAV1JT67"/>
<reference evidence="2 3" key="1">
    <citation type="submission" date="2023-11" db="EMBL/GenBank/DDBJ databases">
        <authorList>
            <person name="Okamura Y."/>
        </authorList>
    </citation>
    <scope>NUCLEOTIDE SEQUENCE [LARGE SCALE GENOMIC DNA]</scope>
</reference>
<feature type="signal peptide" evidence="1">
    <location>
        <begin position="1"/>
        <end position="17"/>
    </location>
</feature>